<gene>
    <name evidence="1" type="ORF">ED312_14645</name>
</gene>
<sequence length="77" mass="8345">MLAFILAIGMAFATMTLSDPTTDYILVDGEFEPLDVELNCGEGNEPCQVRIDGQVHQVYDAEDPQTAKVGDGNIIDL</sequence>
<evidence type="ECO:0000313" key="1">
    <source>
        <dbReference type="EMBL" id="RNL83719.1"/>
    </source>
</evidence>
<name>A0A3N0E7H0_SINP1</name>
<organism evidence="1 2">
    <name type="scientific">Sinomicrobium pectinilyticum</name>
    <dbReference type="NCBI Taxonomy" id="1084421"/>
    <lineage>
        <taxon>Bacteria</taxon>
        <taxon>Pseudomonadati</taxon>
        <taxon>Bacteroidota</taxon>
        <taxon>Flavobacteriia</taxon>
        <taxon>Flavobacteriales</taxon>
        <taxon>Flavobacteriaceae</taxon>
        <taxon>Sinomicrobium</taxon>
    </lineage>
</organism>
<accession>A0A3N0E7H0</accession>
<proteinExistence type="predicted"/>
<dbReference type="EMBL" id="RJTM01000102">
    <property type="protein sequence ID" value="RNL83719.1"/>
    <property type="molecule type" value="Genomic_DNA"/>
</dbReference>
<protein>
    <submittedName>
        <fullName evidence="1">Uncharacterized protein</fullName>
    </submittedName>
</protein>
<dbReference type="Pfam" id="PF20130">
    <property type="entry name" value="DUF6520"/>
    <property type="match status" value="1"/>
</dbReference>
<comment type="caution">
    <text evidence="1">The sequence shown here is derived from an EMBL/GenBank/DDBJ whole genome shotgun (WGS) entry which is preliminary data.</text>
</comment>
<evidence type="ECO:0000313" key="2">
    <source>
        <dbReference type="Proteomes" id="UP000267469"/>
    </source>
</evidence>
<keyword evidence="2" id="KW-1185">Reference proteome</keyword>
<reference evidence="1 2" key="1">
    <citation type="submission" date="2018-10" db="EMBL/GenBank/DDBJ databases">
        <title>Sinomicrobium pectinilyticum sp. nov., a pectinase-producing bacterium isolated from alkaline and saline soil, and emended description of the genus Sinomicrobium.</title>
        <authorList>
            <person name="Cheng B."/>
            <person name="Li C."/>
            <person name="Lai Q."/>
            <person name="Du M."/>
            <person name="Shao Z."/>
            <person name="Xu P."/>
            <person name="Yang C."/>
        </authorList>
    </citation>
    <scope>NUCLEOTIDE SEQUENCE [LARGE SCALE GENOMIC DNA]</scope>
    <source>
        <strain evidence="1 2">5DNS001</strain>
    </source>
</reference>
<dbReference type="AlphaFoldDB" id="A0A3N0E7H0"/>
<dbReference type="InterPro" id="IPR045391">
    <property type="entry name" value="DUF6520"/>
</dbReference>
<dbReference type="Proteomes" id="UP000267469">
    <property type="component" value="Unassembled WGS sequence"/>
</dbReference>